<reference evidence="1" key="1">
    <citation type="submission" date="2020-03" db="EMBL/GenBank/DDBJ databases">
        <title>The deep terrestrial virosphere.</title>
        <authorList>
            <person name="Holmfeldt K."/>
            <person name="Nilsson E."/>
            <person name="Simone D."/>
            <person name="Lopez-Fernandez M."/>
            <person name="Wu X."/>
            <person name="de Brujin I."/>
            <person name="Lundin D."/>
            <person name="Andersson A."/>
            <person name="Bertilsson S."/>
            <person name="Dopson M."/>
        </authorList>
    </citation>
    <scope>NUCLEOTIDE SEQUENCE</scope>
    <source>
        <strain evidence="1">MM415B00544</strain>
    </source>
</reference>
<organism evidence="1">
    <name type="scientific">viral metagenome</name>
    <dbReference type="NCBI Taxonomy" id="1070528"/>
    <lineage>
        <taxon>unclassified sequences</taxon>
        <taxon>metagenomes</taxon>
        <taxon>organismal metagenomes</taxon>
    </lineage>
</organism>
<dbReference type="AlphaFoldDB" id="A0A6M3J3H2"/>
<proteinExistence type="predicted"/>
<accession>A0A6M3J3H2</accession>
<sequence length="153" mass="17480">MKRLSVHGSRTLKDERVKILLIEEIETYGITEIVTHAEPGGVCEVARKLCKERAIPLKLHFLNFKYLRGAFEHRSKEVLKDAERALFIHDGKSKGCSNELILAKKMNVPYTYHRLKPDRHKKSVGFDIDKAWGADIDGPELPDVPSEIEKAFN</sequence>
<dbReference type="EMBL" id="MT141512">
    <property type="protein sequence ID" value="QJA64058.1"/>
    <property type="molecule type" value="Genomic_DNA"/>
</dbReference>
<name>A0A6M3J3H2_9ZZZZ</name>
<gene>
    <name evidence="1" type="ORF">MM415B00544_0003</name>
</gene>
<protein>
    <submittedName>
        <fullName evidence="1">Uncharacterized protein</fullName>
    </submittedName>
</protein>
<evidence type="ECO:0000313" key="1">
    <source>
        <dbReference type="EMBL" id="QJA64058.1"/>
    </source>
</evidence>